<feature type="transmembrane region" description="Helical" evidence="1">
    <location>
        <begin position="83"/>
        <end position="104"/>
    </location>
</feature>
<name>A0A1F5N7H6_9BACT</name>
<feature type="transmembrane region" description="Helical" evidence="1">
    <location>
        <begin position="50"/>
        <end position="71"/>
    </location>
</feature>
<gene>
    <name evidence="2" type="ORF">A2717_00095</name>
</gene>
<reference evidence="2 3" key="1">
    <citation type="journal article" date="2016" name="Nat. Commun.">
        <title>Thousands of microbial genomes shed light on interconnected biogeochemical processes in an aquifer system.</title>
        <authorList>
            <person name="Anantharaman K."/>
            <person name="Brown C.T."/>
            <person name="Hug L.A."/>
            <person name="Sharon I."/>
            <person name="Castelle C.J."/>
            <person name="Probst A.J."/>
            <person name="Thomas B.C."/>
            <person name="Singh A."/>
            <person name="Wilkins M.J."/>
            <person name="Karaoz U."/>
            <person name="Brodie E.L."/>
            <person name="Williams K.H."/>
            <person name="Hubbard S.S."/>
            <person name="Banfield J.F."/>
        </authorList>
    </citation>
    <scope>NUCLEOTIDE SEQUENCE [LARGE SCALE GENOMIC DNA]</scope>
</reference>
<dbReference type="EMBL" id="MFEH01000006">
    <property type="protein sequence ID" value="OGE73606.1"/>
    <property type="molecule type" value="Genomic_DNA"/>
</dbReference>
<sequence>MDKFFWYFQPSTLLSVADKLFIYIFIAILAIAILLRIVKRFVRNAVHRKLLTKFWHLTFTLGISGIIWSVFRYENTPLFARRYWAGLIFLAGIVWLLFILKYLIFNYRRELFEFGREQVKSKYMPGRK</sequence>
<evidence type="ECO:0000313" key="3">
    <source>
        <dbReference type="Proteomes" id="UP000177610"/>
    </source>
</evidence>
<accession>A0A1F5N7H6</accession>
<comment type="caution">
    <text evidence="2">The sequence shown here is derived from an EMBL/GenBank/DDBJ whole genome shotgun (WGS) entry which is preliminary data.</text>
</comment>
<evidence type="ECO:0000256" key="1">
    <source>
        <dbReference type="SAM" id="Phobius"/>
    </source>
</evidence>
<protein>
    <submittedName>
        <fullName evidence="2">Uncharacterized protein</fullName>
    </submittedName>
</protein>
<proteinExistence type="predicted"/>
<organism evidence="2 3">
    <name type="scientific">Candidatus Doudnabacteria bacterium RIFCSPHIGHO2_01_FULL_41_86</name>
    <dbReference type="NCBI Taxonomy" id="1817821"/>
    <lineage>
        <taxon>Bacteria</taxon>
        <taxon>Candidatus Doudnaibacteriota</taxon>
    </lineage>
</organism>
<dbReference type="Proteomes" id="UP000177610">
    <property type="component" value="Unassembled WGS sequence"/>
</dbReference>
<dbReference type="STRING" id="1817821.A2717_00095"/>
<keyword evidence="1" id="KW-0812">Transmembrane</keyword>
<keyword evidence="1" id="KW-0472">Membrane</keyword>
<dbReference type="AlphaFoldDB" id="A0A1F5N7H6"/>
<evidence type="ECO:0000313" key="2">
    <source>
        <dbReference type="EMBL" id="OGE73606.1"/>
    </source>
</evidence>
<feature type="transmembrane region" description="Helical" evidence="1">
    <location>
        <begin position="20"/>
        <end position="38"/>
    </location>
</feature>
<keyword evidence="1" id="KW-1133">Transmembrane helix</keyword>